<evidence type="ECO:0000313" key="1">
    <source>
        <dbReference type="EMBL" id="MDY0405160.1"/>
    </source>
</evidence>
<keyword evidence="2" id="KW-1185">Reference proteome</keyword>
<dbReference type="EMBL" id="JAROCA020000001">
    <property type="protein sequence ID" value="MDY0405160.1"/>
    <property type="molecule type" value="Genomic_DNA"/>
</dbReference>
<dbReference type="InterPro" id="IPR025233">
    <property type="entry name" value="DUF4176"/>
</dbReference>
<dbReference type="RefSeq" id="WP_306067319.1">
    <property type="nucleotide sequence ID" value="NZ_JAROCA020000001.1"/>
</dbReference>
<dbReference type="Pfam" id="PF13780">
    <property type="entry name" value="DUF4176"/>
    <property type="match status" value="1"/>
</dbReference>
<reference evidence="1 2" key="1">
    <citation type="submission" date="2023-10" db="EMBL/GenBank/DDBJ databases">
        <title>179-bfca-hs.</title>
        <authorList>
            <person name="Miliotis G."/>
            <person name="Sengupta P."/>
            <person name="Hameed A."/>
            <person name="Chuvochina M."/>
            <person name="Mcdonagh F."/>
            <person name="Simpson A.C."/>
            <person name="Singh N.K."/>
            <person name="Rekha P.D."/>
            <person name="Raman K."/>
            <person name="Hugenholtz P."/>
            <person name="Venkateswaran K."/>
        </authorList>
    </citation>
    <scope>NUCLEOTIDE SEQUENCE [LARGE SCALE GENOMIC DNA]</scope>
    <source>
        <strain evidence="1 2">179-BFC-A-HS</strain>
    </source>
</reference>
<proteinExistence type="predicted"/>
<comment type="caution">
    <text evidence="1">The sequence shown here is derived from an EMBL/GenBank/DDBJ whole genome shotgun (WGS) entry which is preliminary data.</text>
</comment>
<sequence length="70" mass="7968">MLYSKKYLPVGSVVGLEGDSRRLLVIGRQLYSQTNNVIRDYAAVPYPKGFTDSREKLIELFAMYPFSFSA</sequence>
<accession>A0ABU5CI12</accession>
<name>A0ABU5CI12_9BACI</name>
<organism evidence="1 2">
    <name type="scientific">Tigheibacillus jepli</name>
    <dbReference type="NCBI Taxonomy" id="3035914"/>
    <lineage>
        <taxon>Bacteria</taxon>
        <taxon>Bacillati</taxon>
        <taxon>Bacillota</taxon>
        <taxon>Bacilli</taxon>
        <taxon>Bacillales</taxon>
        <taxon>Bacillaceae</taxon>
        <taxon>Tigheibacillus</taxon>
    </lineage>
</organism>
<evidence type="ECO:0000313" key="2">
    <source>
        <dbReference type="Proteomes" id="UP001228376"/>
    </source>
</evidence>
<gene>
    <name evidence="1" type="ORF">P5G51_006870</name>
</gene>
<dbReference type="Proteomes" id="UP001228376">
    <property type="component" value="Unassembled WGS sequence"/>
</dbReference>
<protein>
    <submittedName>
        <fullName evidence="1">DUF4176 domain-containing protein</fullName>
    </submittedName>
</protein>